<dbReference type="PANTHER" id="PTHR44757">
    <property type="entry name" value="DIGUANYLATE CYCLASE DGCP"/>
    <property type="match status" value="1"/>
</dbReference>
<feature type="domain" description="PAS" evidence="2">
    <location>
        <begin position="17"/>
        <end position="87"/>
    </location>
</feature>
<dbReference type="Gene3D" id="3.30.450.20">
    <property type="entry name" value="PAS domain"/>
    <property type="match status" value="2"/>
</dbReference>
<dbReference type="PROSITE" id="PS50112">
    <property type="entry name" value="PAS"/>
    <property type="match status" value="2"/>
</dbReference>
<protein>
    <submittedName>
        <fullName evidence="6">Diguanylate cyclase/phosphodiesterase</fullName>
    </submittedName>
</protein>
<name>W4QLR3_HALA3</name>
<dbReference type="Pfam" id="PF00563">
    <property type="entry name" value="EAL"/>
    <property type="match status" value="1"/>
</dbReference>
<dbReference type="PANTHER" id="PTHR44757:SF2">
    <property type="entry name" value="BIOFILM ARCHITECTURE MAINTENANCE PROTEIN MBAA"/>
    <property type="match status" value="1"/>
</dbReference>
<dbReference type="InterPro" id="IPR000700">
    <property type="entry name" value="PAS-assoc_C"/>
</dbReference>
<dbReference type="EMBL" id="BAUV01000001">
    <property type="protein sequence ID" value="GAE33055.1"/>
    <property type="molecule type" value="Genomic_DNA"/>
</dbReference>
<evidence type="ECO:0000313" key="7">
    <source>
        <dbReference type="Proteomes" id="UP000018896"/>
    </source>
</evidence>
<dbReference type="Pfam" id="PF00990">
    <property type="entry name" value="GGDEF"/>
    <property type="match status" value="1"/>
</dbReference>
<dbReference type="NCBIfam" id="TIGR00229">
    <property type="entry name" value="sensory_box"/>
    <property type="match status" value="2"/>
</dbReference>
<dbReference type="SMART" id="SM00267">
    <property type="entry name" value="GGDEF"/>
    <property type="match status" value="1"/>
</dbReference>
<dbReference type="eggNOG" id="COG5001">
    <property type="taxonomic scope" value="Bacteria"/>
</dbReference>
<sequence>MRKLSFSKKNKLDQLNKDVIYKDLFSNYPDALFLIDFTGEFIDLNSGLENLTGSSKEELLYTHFSKCIYRDDLPLVKRAFTSALKGKVNEKQFRIVHKNGDIKFVIVTVVPAIINGEILGVYGVARDITEKKQLESELKKSEVRFDTLIKQSTDVIVVLDQHGMIRYVSPAVEQVTGFFPKSLIGTSCFDSIYEKDVPIAESFFASSLANPATSFKDEIRVLKADGTTIYCEVSIVNLLHDDSINGFVVNYRDISVRKKQEEKIKQLAYYDYLTGLPNRFLLEKRLEEELNEDRPAAILFIDLDRFKVINDSMGHQVGDLLLMEVSHRLQACLLEQDFLFRLGGDEFVIVLTNLDRNRAAAKANHIIQAMSAPFSIRNYDVFTSPSIGISMLPEDGDTFEKIMKNADFAMYQAKNNGRNTVHFYSPPDVSDTINPLDLEIHLHSAIERNELVLHYQPKIDLEKEDIIGVEALIRWNHPKWGVVSPGTFIPIAEESGLIIKIGEWALREACIQNKIWQEQGITGVMSVNLSPRQFQKVDLVETVERILLETGLQPSLLELEITESMTVNIEQTITTLQRLKKLGVIISIDDFGTGFSSLNYLKQFPVDTLKIDQSFVRELQTDTSDATIVKTIIAMAHNLKLNVVAEGIETKEQFAFLQQHLCNEGQGFFFSQPVPASEMQERRLEIKKLLKTQRELLN</sequence>
<organism evidence="6 7">
    <name type="scientific">Halalkalibacter akibai (strain ATCC 43226 / DSM 21942 / CIP 109018 / JCM 9157 / 1139)</name>
    <name type="common">Bacillus akibai</name>
    <dbReference type="NCBI Taxonomy" id="1236973"/>
    <lineage>
        <taxon>Bacteria</taxon>
        <taxon>Bacillati</taxon>
        <taxon>Bacillota</taxon>
        <taxon>Bacilli</taxon>
        <taxon>Bacillales</taxon>
        <taxon>Bacillaceae</taxon>
        <taxon>Halalkalibacter</taxon>
    </lineage>
</organism>
<dbReference type="SMART" id="SM00086">
    <property type="entry name" value="PAC"/>
    <property type="match status" value="2"/>
</dbReference>
<dbReference type="InterPro" id="IPR000160">
    <property type="entry name" value="GGDEF_dom"/>
</dbReference>
<dbReference type="SMART" id="SM00091">
    <property type="entry name" value="PAS"/>
    <property type="match status" value="2"/>
</dbReference>
<dbReference type="SUPFAM" id="SSF55785">
    <property type="entry name" value="PYP-like sensor domain (PAS domain)"/>
    <property type="match status" value="2"/>
</dbReference>
<dbReference type="CDD" id="cd01949">
    <property type="entry name" value="GGDEF"/>
    <property type="match status" value="1"/>
</dbReference>
<dbReference type="PROSITE" id="PS50113">
    <property type="entry name" value="PAC"/>
    <property type="match status" value="2"/>
</dbReference>
<feature type="domain" description="GGDEF" evidence="5">
    <location>
        <begin position="294"/>
        <end position="426"/>
    </location>
</feature>
<proteinExistence type="predicted"/>
<dbReference type="Pfam" id="PF13426">
    <property type="entry name" value="PAS_9"/>
    <property type="match status" value="1"/>
</dbReference>
<dbReference type="RefSeq" id="WP_052012852.1">
    <property type="nucleotide sequence ID" value="NZ_BAUV01000001.1"/>
</dbReference>
<dbReference type="FunFam" id="3.30.70.270:FF:000001">
    <property type="entry name" value="Diguanylate cyclase domain protein"/>
    <property type="match status" value="1"/>
</dbReference>
<accession>W4QLR3</accession>
<evidence type="ECO:0000259" key="4">
    <source>
        <dbReference type="PROSITE" id="PS50883"/>
    </source>
</evidence>
<evidence type="ECO:0000259" key="2">
    <source>
        <dbReference type="PROSITE" id="PS50112"/>
    </source>
</evidence>
<dbReference type="PROSITE" id="PS50887">
    <property type="entry name" value="GGDEF"/>
    <property type="match status" value="1"/>
</dbReference>
<dbReference type="Gene3D" id="3.30.70.270">
    <property type="match status" value="1"/>
</dbReference>
<evidence type="ECO:0000259" key="3">
    <source>
        <dbReference type="PROSITE" id="PS50113"/>
    </source>
</evidence>
<dbReference type="Proteomes" id="UP000018896">
    <property type="component" value="Unassembled WGS sequence"/>
</dbReference>
<dbReference type="CDD" id="cd01948">
    <property type="entry name" value="EAL"/>
    <property type="match status" value="1"/>
</dbReference>
<keyword evidence="7" id="KW-1185">Reference proteome</keyword>
<dbReference type="OrthoDB" id="9759607at2"/>
<feature type="domain" description="EAL" evidence="4">
    <location>
        <begin position="435"/>
        <end position="687"/>
    </location>
</feature>
<comment type="caution">
    <text evidence="6">The sequence shown here is derived from an EMBL/GenBank/DDBJ whole genome shotgun (WGS) entry which is preliminary data.</text>
</comment>
<dbReference type="CDD" id="cd00130">
    <property type="entry name" value="PAS"/>
    <property type="match status" value="2"/>
</dbReference>
<dbReference type="NCBIfam" id="TIGR00254">
    <property type="entry name" value="GGDEF"/>
    <property type="match status" value="1"/>
</dbReference>
<feature type="domain" description="PAC" evidence="3">
    <location>
        <begin position="89"/>
        <end position="140"/>
    </location>
</feature>
<dbReference type="InterPro" id="IPR013655">
    <property type="entry name" value="PAS_fold_3"/>
</dbReference>
<dbReference type="SUPFAM" id="SSF141868">
    <property type="entry name" value="EAL domain-like"/>
    <property type="match status" value="1"/>
</dbReference>
<dbReference type="SMART" id="SM00052">
    <property type="entry name" value="EAL"/>
    <property type="match status" value="1"/>
</dbReference>
<dbReference type="InterPro" id="IPR052155">
    <property type="entry name" value="Biofilm_reg_signaling"/>
</dbReference>
<dbReference type="FunFam" id="3.20.20.450:FF:000001">
    <property type="entry name" value="Cyclic di-GMP phosphodiesterase yahA"/>
    <property type="match status" value="1"/>
</dbReference>
<dbReference type="InterPro" id="IPR035965">
    <property type="entry name" value="PAS-like_dom_sf"/>
</dbReference>
<dbReference type="InterPro" id="IPR043128">
    <property type="entry name" value="Rev_trsase/Diguanyl_cyclase"/>
</dbReference>
<dbReference type="SUPFAM" id="SSF55073">
    <property type="entry name" value="Nucleotide cyclase"/>
    <property type="match status" value="1"/>
</dbReference>
<dbReference type="InterPro" id="IPR001633">
    <property type="entry name" value="EAL_dom"/>
</dbReference>
<dbReference type="AlphaFoldDB" id="W4QLR3"/>
<evidence type="ECO:0000259" key="5">
    <source>
        <dbReference type="PROSITE" id="PS50887"/>
    </source>
</evidence>
<dbReference type="InterPro" id="IPR000014">
    <property type="entry name" value="PAS"/>
</dbReference>
<feature type="coiled-coil region" evidence="1">
    <location>
        <begin position="124"/>
        <end position="151"/>
    </location>
</feature>
<dbReference type="Gene3D" id="3.20.20.450">
    <property type="entry name" value="EAL domain"/>
    <property type="match status" value="1"/>
</dbReference>
<dbReference type="STRING" id="1236973.JCM9157_41"/>
<dbReference type="InterPro" id="IPR029787">
    <property type="entry name" value="Nucleotide_cyclase"/>
</dbReference>
<feature type="domain" description="PAC" evidence="3">
    <location>
        <begin position="215"/>
        <end position="266"/>
    </location>
</feature>
<gene>
    <name evidence="6" type="ORF">JCM9157_41</name>
</gene>
<dbReference type="PROSITE" id="PS50883">
    <property type="entry name" value="EAL"/>
    <property type="match status" value="1"/>
</dbReference>
<dbReference type="Pfam" id="PF08447">
    <property type="entry name" value="PAS_3"/>
    <property type="match status" value="1"/>
</dbReference>
<reference evidence="6 7" key="1">
    <citation type="journal article" date="2014" name="Genome Announc.">
        <title>Draft Genome Sequences of Three Alkaliphilic Bacillus Strains, Bacillus wakoensis JCM 9140T, Bacillus akibai JCM 9157T, and Bacillus hemicellulosilyticus JCM 9152T.</title>
        <authorList>
            <person name="Yuki M."/>
            <person name="Oshima K."/>
            <person name="Suda W."/>
            <person name="Oshida Y."/>
            <person name="Kitamura K."/>
            <person name="Iida T."/>
            <person name="Hattori M."/>
            <person name="Ohkuma M."/>
        </authorList>
    </citation>
    <scope>NUCLEOTIDE SEQUENCE [LARGE SCALE GENOMIC DNA]</scope>
    <source>
        <strain evidence="6 7">JCM 9157</strain>
    </source>
</reference>
<evidence type="ECO:0000313" key="6">
    <source>
        <dbReference type="EMBL" id="GAE33055.1"/>
    </source>
</evidence>
<evidence type="ECO:0000256" key="1">
    <source>
        <dbReference type="SAM" id="Coils"/>
    </source>
</evidence>
<keyword evidence="1" id="KW-0175">Coiled coil</keyword>
<dbReference type="InterPro" id="IPR035919">
    <property type="entry name" value="EAL_sf"/>
</dbReference>
<dbReference type="InterPro" id="IPR001610">
    <property type="entry name" value="PAC"/>
</dbReference>
<feature type="domain" description="PAS" evidence="2">
    <location>
        <begin position="141"/>
        <end position="211"/>
    </location>
</feature>